<protein>
    <submittedName>
        <fullName evidence="3">Uncharacterized protein</fullName>
    </submittedName>
</protein>
<dbReference type="EMBL" id="VSRR010085576">
    <property type="protein sequence ID" value="MPC90800.1"/>
    <property type="molecule type" value="Genomic_DNA"/>
</dbReference>
<name>A0A5B7J1Z4_PORTR</name>
<proteinExistence type="predicted"/>
<feature type="region of interest" description="Disordered" evidence="1">
    <location>
        <begin position="1"/>
        <end position="25"/>
    </location>
</feature>
<accession>A0A5B7J1Z4</accession>
<evidence type="ECO:0000256" key="1">
    <source>
        <dbReference type="SAM" id="MobiDB-lite"/>
    </source>
</evidence>
<reference evidence="3 4" key="1">
    <citation type="submission" date="2019-05" db="EMBL/GenBank/DDBJ databases">
        <title>Another draft genome of Portunus trituberculatus and its Hox gene families provides insights of decapod evolution.</title>
        <authorList>
            <person name="Jeong J.-H."/>
            <person name="Song I."/>
            <person name="Kim S."/>
            <person name="Choi T."/>
            <person name="Kim D."/>
            <person name="Ryu S."/>
            <person name="Kim W."/>
        </authorList>
    </citation>
    <scope>NUCLEOTIDE SEQUENCE [LARGE SCALE GENOMIC DNA]</scope>
    <source>
        <tissue evidence="3">Muscle</tissue>
    </source>
</reference>
<keyword evidence="2" id="KW-1133">Transmembrane helix</keyword>
<organism evidence="3 4">
    <name type="scientific">Portunus trituberculatus</name>
    <name type="common">Swimming crab</name>
    <name type="synonym">Neptunus trituberculatus</name>
    <dbReference type="NCBI Taxonomy" id="210409"/>
    <lineage>
        <taxon>Eukaryota</taxon>
        <taxon>Metazoa</taxon>
        <taxon>Ecdysozoa</taxon>
        <taxon>Arthropoda</taxon>
        <taxon>Crustacea</taxon>
        <taxon>Multicrustacea</taxon>
        <taxon>Malacostraca</taxon>
        <taxon>Eumalacostraca</taxon>
        <taxon>Eucarida</taxon>
        <taxon>Decapoda</taxon>
        <taxon>Pleocyemata</taxon>
        <taxon>Brachyura</taxon>
        <taxon>Eubrachyura</taxon>
        <taxon>Portunoidea</taxon>
        <taxon>Portunidae</taxon>
        <taxon>Portuninae</taxon>
        <taxon>Portunus</taxon>
    </lineage>
</organism>
<evidence type="ECO:0000313" key="4">
    <source>
        <dbReference type="Proteomes" id="UP000324222"/>
    </source>
</evidence>
<feature type="transmembrane region" description="Helical" evidence="2">
    <location>
        <begin position="34"/>
        <end position="57"/>
    </location>
</feature>
<keyword evidence="2" id="KW-0812">Transmembrane</keyword>
<sequence length="139" mass="15565">MFYVAVPSYERKKQHGDPSHCPNDYHSQQNMTDYVGAVMIHLALILAASITLILSIVGNNRLVQIPAYTVRLTPRRWLVLEASYVPAPAPAEGEHSHLPVMPMMKHALIQAHEAKGVIHLRRLLVTQPVFPITERAQSS</sequence>
<evidence type="ECO:0000256" key="2">
    <source>
        <dbReference type="SAM" id="Phobius"/>
    </source>
</evidence>
<evidence type="ECO:0000313" key="3">
    <source>
        <dbReference type="EMBL" id="MPC90800.1"/>
    </source>
</evidence>
<dbReference type="AlphaFoldDB" id="A0A5B7J1Z4"/>
<keyword evidence="2" id="KW-0472">Membrane</keyword>
<keyword evidence="4" id="KW-1185">Reference proteome</keyword>
<feature type="compositionally biased region" description="Basic and acidic residues" evidence="1">
    <location>
        <begin position="9"/>
        <end position="18"/>
    </location>
</feature>
<comment type="caution">
    <text evidence="3">The sequence shown here is derived from an EMBL/GenBank/DDBJ whole genome shotgun (WGS) entry which is preliminary data.</text>
</comment>
<gene>
    <name evidence="3" type="ORF">E2C01_085801</name>
</gene>
<dbReference type="Proteomes" id="UP000324222">
    <property type="component" value="Unassembled WGS sequence"/>
</dbReference>